<evidence type="ECO:0000256" key="5">
    <source>
        <dbReference type="ARBA" id="ARBA00011944"/>
    </source>
</evidence>
<keyword evidence="8 12" id="KW-0808">Transferase</keyword>
<keyword evidence="7 12" id="KW-0328">Glycosyltransferase</keyword>
<comment type="subunit">
    <text evidence="4">Hexamer formed by 3 homodimers.</text>
</comment>
<sequence length="291" mass="32079">MANPKQVSNFRNLNQDIIDELITLAFKEDIPYEDLSTNAIYQGQAAQVELLAKEAGVICGLDLFQRVFFHLDPEVQFESWVRDGDRVANQETLMVIKASVNTLLSGERIALNFLQRMSGIATATRRFVDALEGSGIKLLDTRKTTPAYRPLEKYAVRVGGGYNHRYSLSDQIMLKDNHVAAAGGVKAAIQAAKAYAPFVKKIEIEVEDLDMVRAAVEAGADIIMLDNMDHDTMEEAIAIINGQAIIEASGNFTWDNVTDYKDLAIDYISSGAITHSAGILDLSLKHLKVSE</sequence>
<dbReference type="OrthoDB" id="9782546at2"/>
<dbReference type="GO" id="GO:0034213">
    <property type="term" value="P:quinolinate catabolic process"/>
    <property type="evidence" value="ECO:0007669"/>
    <property type="project" value="TreeGrafter"/>
</dbReference>
<dbReference type="EC" id="2.4.2.19" evidence="5"/>
<evidence type="ECO:0000256" key="8">
    <source>
        <dbReference type="ARBA" id="ARBA00022679"/>
    </source>
</evidence>
<dbReference type="GO" id="GO:0009435">
    <property type="term" value="P:NAD+ biosynthetic process"/>
    <property type="evidence" value="ECO:0007669"/>
    <property type="project" value="UniProtKB-UniPathway"/>
</dbReference>
<evidence type="ECO:0000256" key="11">
    <source>
        <dbReference type="ARBA" id="ARBA00069173"/>
    </source>
</evidence>
<gene>
    <name evidence="17" type="primary">nadC</name>
    <name evidence="17" type="ORF">I6G68_00875</name>
    <name evidence="16" type="ORF">ODY43_05735</name>
</gene>
<dbReference type="EMBL" id="JAOTML010000005">
    <property type="protein sequence ID" value="MCY3053489.1"/>
    <property type="molecule type" value="Genomic_DNA"/>
</dbReference>
<feature type="binding site" evidence="13">
    <location>
        <position position="108"/>
    </location>
    <ligand>
        <name>substrate</name>
    </ligand>
</feature>
<dbReference type="InterPro" id="IPR027277">
    <property type="entry name" value="NadC/ModD"/>
</dbReference>
<organism evidence="17 18">
    <name type="scientific">Aerococcus urinae</name>
    <dbReference type="NCBI Taxonomy" id="1376"/>
    <lineage>
        <taxon>Bacteria</taxon>
        <taxon>Bacillati</taxon>
        <taxon>Bacillota</taxon>
        <taxon>Bacilli</taxon>
        <taxon>Lactobacillales</taxon>
        <taxon>Aerococcaceae</taxon>
        <taxon>Aerococcus</taxon>
    </lineage>
</organism>
<dbReference type="GeneID" id="35767046"/>
<dbReference type="GO" id="GO:0005737">
    <property type="term" value="C:cytoplasm"/>
    <property type="evidence" value="ECO:0007669"/>
    <property type="project" value="TreeGrafter"/>
</dbReference>
<dbReference type="Proteomes" id="UP000594771">
    <property type="component" value="Chromosome"/>
</dbReference>
<evidence type="ECO:0000259" key="14">
    <source>
        <dbReference type="Pfam" id="PF01729"/>
    </source>
</evidence>
<dbReference type="Pfam" id="PF01729">
    <property type="entry name" value="QRPTase_C"/>
    <property type="match status" value="1"/>
</dbReference>
<feature type="binding site" evidence="13">
    <location>
        <begin position="249"/>
        <end position="251"/>
    </location>
    <ligand>
        <name>substrate</name>
    </ligand>
</feature>
<protein>
    <recommendedName>
        <fullName evidence="11">Probable nicotinate-nucleotide pyrophosphorylase [carboxylating]</fullName>
        <ecNumber evidence="5">2.4.2.19</ecNumber>
    </recommendedName>
    <alternativeName>
        <fullName evidence="9">Quinolinate phosphoribosyltransferase [decarboxylating]</fullName>
    </alternativeName>
</protein>
<dbReference type="NCBIfam" id="TIGR00078">
    <property type="entry name" value="nadC"/>
    <property type="match status" value="1"/>
</dbReference>
<feature type="domain" description="Quinolinate phosphoribosyl transferase C-terminal" evidence="14">
    <location>
        <begin position="120"/>
        <end position="285"/>
    </location>
</feature>
<keyword evidence="19" id="KW-1185">Reference proteome</keyword>
<dbReference type="SUPFAM" id="SSF54675">
    <property type="entry name" value="Nicotinate/Quinolinate PRTase N-terminal domain-like"/>
    <property type="match status" value="1"/>
</dbReference>
<evidence type="ECO:0000256" key="10">
    <source>
        <dbReference type="ARBA" id="ARBA00047445"/>
    </source>
</evidence>
<dbReference type="Gene3D" id="3.90.1170.20">
    <property type="entry name" value="Quinolinate phosphoribosyl transferase, N-terminal domain"/>
    <property type="match status" value="1"/>
</dbReference>
<evidence type="ECO:0000313" key="19">
    <source>
        <dbReference type="Proteomes" id="UP001069145"/>
    </source>
</evidence>
<dbReference type="EMBL" id="CP065662">
    <property type="protein sequence ID" value="QPS01665.1"/>
    <property type="molecule type" value="Genomic_DNA"/>
</dbReference>
<dbReference type="UniPathway" id="UPA00253">
    <property type="reaction ID" value="UER00331"/>
</dbReference>
<evidence type="ECO:0000256" key="12">
    <source>
        <dbReference type="PIRNR" id="PIRNR006250"/>
    </source>
</evidence>
<evidence type="ECO:0000313" key="16">
    <source>
        <dbReference type="EMBL" id="MCY3053489.1"/>
    </source>
</evidence>
<dbReference type="KEGG" id="aun:AWM73_00150"/>
<feature type="binding site" evidence="13">
    <location>
        <position position="165"/>
    </location>
    <ligand>
        <name>substrate</name>
    </ligand>
</feature>
<evidence type="ECO:0000256" key="13">
    <source>
        <dbReference type="PIRSR" id="PIRSR006250-1"/>
    </source>
</evidence>
<evidence type="ECO:0000313" key="17">
    <source>
        <dbReference type="EMBL" id="QPS01665.1"/>
    </source>
</evidence>
<evidence type="ECO:0000256" key="9">
    <source>
        <dbReference type="ARBA" id="ARBA00033102"/>
    </source>
</evidence>
<feature type="binding site" evidence="13">
    <location>
        <position position="175"/>
    </location>
    <ligand>
        <name>substrate</name>
    </ligand>
</feature>
<dbReference type="Pfam" id="PF02749">
    <property type="entry name" value="QRPTase_N"/>
    <property type="match status" value="1"/>
</dbReference>
<dbReference type="Gene3D" id="3.20.20.70">
    <property type="entry name" value="Aldolase class I"/>
    <property type="match status" value="1"/>
</dbReference>
<dbReference type="PANTHER" id="PTHR32179:SF3">
    <property type="entry name" value="NICOTINATE-NUCLEOTIDE PYROPHOSPHORYLASE [CARBOXYLATING]"/>
    <property type="match status" value="1"/>
</dbReference>
<feature type="binding site" evidence="13">
    <location>
        <begin position="270"/>
        <end position="272"/>
    </location>
    <ligand>
        <name>substrate</name>
    </ligand>
</feature>
<feature type="domain" description="Quinolinate phosphoribosyl transferase N-terminal" evidence="15">
    <location>
        <begin position="34"/>
        <end position="118"/>
    </location>
</feature>
<comment type="pathway">
    <text evidence="2">Cofactor biosynthesis; NAD(+) biosynthesis; nicotinate D-ribonucleotide from quinolinate: step 1/1.</text>
</comment>
<dbReference type="InterPro" id="IPR004393">
    <property type="entry name" value="NadC"/>
</dbReference>
<accession>A0A0X8FCW0</accession>
<dbReference type="RefSeq" id="WP_060777513.1">
    <property type="nucleotide sequence ID" value="NZ_CAJHLF010000012.1"/>
</dbReference>
<comment type="catalytic activity">
    <reaction evidence="10">
        <text>nicotinate beta-D-ribonucleotide + CO2 + diphosphate = quinolinate + 5-phospho-alpha-D-ribose 1-diphosphate + 2 H(+)</text>
        <dbReference type="Rhea" id="RHEA:12733"/>
        <dbReference type="ChEBI" id="CHEBI:15378"/>
        <dbReference type="ChEBI" id="CHEBI:16526"/>
        <dbReference type="ChEBI" id="CHEBI:29959"/>
        <dbReference type="ChEBI" id="CHEBI:33019"/>
        <dbReference type="ChEBI" id="CHEBI:57502"/>
        <dbReference type="ChEBI" id="CHEBI:58017"/>
        <dbReference type="EC" id="2.4.2.19"/>
    </reaction>
</comment>
<evidence type="ECO:0000256" key="2">
    <source>
        <dbReference type="ARBA" id="ARBA00004893"/>
    </source>
</evidence>
<evidence type="ECO:0000256" key="4">
    <source>
        <dbReference type="ARBA" id="ARBA00011218"/>
    </source>
</evidence>
<feature type="binding site" evidence="13">
    <location>
        <begin position="141"/>
        <end position="143"/>
    </location>
    <ligand>
        <name>substrate</name>
    </ligand>
</feature>
<evidence type="ECO:0000256" key="3">
    <source>
        <dbReference type="ARBA" id="ARBA00009400"/>
    </source>
</evidence>
<feature type="binding site" evidence="13">
    <location>
        <position position="205"/>
    </location>
    <ligand>
        <name>substrate</name>
    </ligand>
</feature>
<dbReference type="Proteomes" id="UP001069145">
    <property type="component" value="Unassembled WGS sequence"/>
</dbReference>
<evidence type="ECO:0000256" key="1">
    <source>
        <dbReference type="ARBA" id="ARBA00003237"/>
    </source>
</evidence>
<dbReference type="PIRSF" id="PIRSF006250">
    <property type="entry name" value="NadC_ModD"/>
    <property type="match status" value="1"/>
</dbReference>
<dbReference type="AlphaFoldDB" id="A0A0X8FCW0"/>
<dbReference type="InterPro" id="IPR036068">
    <property type="entry name" value="Nicotinate_pribotase-like_C"/>
</dbReference>
<name>A0A0X8FCW0_9LACT</name>
<keyword evidence="6" id="KW-0662">Pyridine nucleotide biosynthesis</keyword>
<dbReference type="PANTHER" id="PTHR32179">
    <property type="entry name" value="NICOTINATE-NUCLEOTIDE PYROPHOSPHORYLASE [CARBOXYLATING]"/>
    <property type="match status" value="1"/>
</dbReference>
<proteinExistence type="inferred from homology"/>
<evidence type="ECO:0000313" key="18">
    <source>
        <dbReference type="Proteomes" id="UP000594771"/>
    </source>
</evidence>
<dbReference type="FunFam" id="3.90.1170.20:FF:000001">
    <property type="entry name" value="Nicotinate-nucleotide diphosphorylase (Carboxylating)"/>
    <property type="match status" value="1"/>
</dbReference>
<comment type="similarity">
    <text evidence="3 12">Belongs to the NadC/ModD family.</text>
</comment>
<dbReference type="GO" id="GO:0004514">
    <property type="term" value="F:nicotinate-nucleotide diphosphorylase (carboxylating) activity"/>
    <property type="evidence" value="ECO:0007669"/>
    <property type="project" value="UniProtKB-EC"/>
</dbReference>
<dbReference type="InterPro" id="IPR022412">
    <property type="entry name" value="Quinolinate_PRibosylTrfase_N"/>
</dbReference>
<dbReference type="InterPro" id="IPR013785">
    <property type="entry name" value="Aldolase_TIM"/>
</dbReference>
<evidence type="ECO:0000256" key="7">
    <source>
        <dbReference type="ARBA" id="ARBA00022676"/>
    </source>
</evidence>
<comment type="function">
    <text evidence="1">Involved in the catabolism of quinolinic acid (QA).</text>
</comment>
<dbReference type="SUPFAM" id="SSF51690">
    <property type="entry name" value="Nicotinate/Quinolinate PRTase C-terminal domain-like"/>
    <property type="match status" value="1"/>
</dbReference>
<reference evidence="16" key="2">
    <citation type="submission" date="2022-09" db="EMBL/GenBank/DDBJ databases">
        <title>Aerococcus urinae taxonomy study.</title>
        <authorList>
            <person name="Christensen J."/>
            <person name="Senneby E."/>
        </authorList>
    </citation>
    <scope>NUCLEOTIDE SEQUENCE</scope>
    <source>
        <strain evidence="16">NLD-066-U95</strain>
    </source>
</reference>
<dbReference type="InterPro" id="IPR002638">
    <property type="entry name" value="Quinolinate_PRibosylTrfase_C"/>
</dbReference>
<evidence type="ECO:0000256" key="6">
    <source>
        <dbReference type="ARBA" id="ARBA00022642"/>
    </source>
</evidence>
<dbReference type="InterPro" id="IPR037128">
    <property type="entry name" value="Quinolinate_PRibosylTase_N_sf"/>
</dbReference>
<reference evidence="17 18" key="1">
    <citation type="submission" date="2020-12" db="EMBL/GenBank/DDBJ databases">
        <title>FDA dAtabase for Regulatory Grade micrObial Sequences (FDA-ARGOS): Supporting development and validation of Infectious Disease Dx tests.</title>
        <authorList>
            <person name="Sproer C."/>
            <person name="Gronow S."/>
            <person name="Severitt S."/>
            <person name="Schroder I."/>
            <person name="Tallon L."/>
            <person name="Sadzewicz L."/>
            <person name="Zhao X."/>
            <person name="Boylan J."/>
            <person name="Ott S."/>
            <person name="Bowen H."/>
            <person name="Vavikolanu K."/>
            <person name="Mehta A."/>
            <person name="Aluvathingal J."/>
            <person name="Nadendla S."/>
            <person name="Lowell S."/>
            <person name="Myers T."/>
            <person name="Yan Y."/>
            <person name="Sichtig H."/>
        </authorList>
    </citation>
    <scope>NUCLEOTIDE SEQUENCE [LARGE SCALE GENOMIC DNA]</scope>
    <source>
        <strain evidence="17 18">FDAARGOS_911</strain>
    </source>
</reference>
<dbReference type="FunFam" id="3.20.20.70:FF:000030">
    <property type="entry name" value="Nicotinate-nucleotide pyrophosphorylase, carboxylating"/>
    <property type="match status" value="1"/>
</dbReference>
<dbReference type="CDD" id="cd01572">
    <property type="entry name" value="QPRTase"/>
    <property type="match status" value="1"/>
</dbReference>
<feature type="binding site" evidence="13">
    <location>
        <position position="226"/>
    </location>
    <ligand>
        <name>substrate</name>
    </ligand>
</feature>
<evidence type="ECO:0000259" key="15">
    <source>
        <dbReference type="Pfam" id="PF02749"/>
    </source>
</evidence>